<feature type="region of interest" description="Disordered" evidence="1">
    <location>
        <begin position="174"/>
        <end position="195"/>
    </location>
</feature>
<gene>
    <name evidence="2" type="ORF">AL00_06415</name>
</gene>
<proteinExistence type="predicted"/>
<sequence>MVKTRDGWSTTRIMRVWRGMHKRCTDPKDHRYSRYGGRGISVCEEWSSFDVFKDWAFANGFDESLEIDRKDNSSGYSPENCRFVSHVENTRNRDISRTIQINGNNIHINEAASQYGLTPSALISRIARGDDVERAIRPPRYNVFFGERLSLGAAEKKFGISQYTIAYRIRKGMTPDQAVSNPPQKGRIKDWSQHP</sequence>
<name>A0A8E1C3U4_9SPHN</name>
<evidence type="ECO:0000313" key="3">
    <source>
        <dbReference type="Proteomes" id="UP000028135"/>
    </source>
</evidence>
<dbReference type="Proteomes" id="UP000028135">
    <property type="component" value="Unassembled WGS sequence"/>
</dbReference>
<organism evidence="2 3">
    <name type="scientific">Sphingobium indicum F2</name>
    <dbReference type="NCBI Taxonomy" id="1450518"/>
    <lineage>
        <taxon>Bacteria</taxon>
        <taxon>Pseudomonadati</taxon>
        <taxon>Pseudomonadota</taxon>
        <taxon>Alphaproteobacteria</taxon>
        <taxon>Sphingomonadales</taxon>
        <taxon>Sphingomonadaceae</taxon>
        <taxon>Sphingobium</taxon>
    </lineage>
</organism>
<protein>
    <submittedName>
        <fullName evidence="2">Uncharacterized protein</fullName>
    </submittedName>
</protein>
<reference evidence="2 3" key="1">
    <citation type="submission" date="2014-05" db="EMBL/GenBank/DDBJ databases">
        <title>Genome Announcement of Sphingobium lucknowense F2.</title>
        <authorList>
            <person name="Lal R."/>
            <person name="Negi V."/>
            <person name="Lata P."/>
            <person name="Sangwan N."/>
            <person name="Gupta S.K."/>
            <person name="Rao D.L.N."/>
            <person name="Das S."/>
        </authorList>
    </citation>
    <scope>NUCLEOTIDE SEQUENCE [LARGE SCALE GENOMIC DNA]</scope>
    <source>
        <strain evidence="2 3">F2</strain>
    </source>
</reference>
<evidence type="ECO:0000313" key="2">
    <source>
        <dbReference type="EMBL" id="KER37298.1"/>
    </source>
</evidence>
<dbReference type="AlphaFoldDB" id="A0A8E1C3U4"/>
<accession>A0A8E1C3U4</accession>
<comment type="caution">
    <text evidence="2">The sequence shown here is derived from an EMBL/GenBank/DDBJ whole genome shotgun (WGS) entry which is preliminary data.</text>
</comment>
<evidence type="ECO:0000256" key="1">
    <source>
        <dbReference type="SAM" id="MobiDB-lite"/>
    </source>
</evidence>
<dbReference type="EMBL" id="JANF02000027">
    <property type="protein sequence ID" value="KER37298.1"/>
    <property type="molecule type" value="Genomic_DNA"/>
</dbReference>